<evidence type="ECO:0000313" key="4">
    <source>
        <dbReference type="Proteomes" id="UP001303046"/>
    </source>
</evidence>
<sequence>MRIRCRSRGIVIFAMGCFVAAFILISLFHGSWMFNRTSATEKITVSSIIDDRFTHNTMASSAPAVLTRSMRNLRVVYITAPSKDEAIKIAKVAVERKLAACANIIPGITSIYEWQGKLHEDSEAIIIMKTQDSLVEDLHKVVIENHSYEVPAFVSLPIDSASQPYAEWLLGQTKRSGNSEL</sequence>
<dbReference type="InterPro" id="IPR004323">
    <property type="entry name" value="Ion_tolerance_CutA"/>
</dbReference>
<reference evidence="3 4" key="1">
    <citation type="submission" date="2023-08" db="EMBL/GenBank/DDBJ databases">
        <title>A Necator americanus chromosomal reference genome.</title>
        <authorList>
            <person name="Ilik V."/>
            <person name="Petrzelkova K.J."/>
            <person name="Pardy F."/>
            <person name="Fuh T."/>
            <person name="Niatou-Singa F.S."/>
            <person name="Gouil Q."/>
            <person name="Baker L."/>
            <person name="Ritchie M.E."/>
            <person name="Jex A.R."/>
            <person name="Gazzola D."/>
            <person name="Li H."/>
            <person name="Toshio Fujiwara R."/>
            <person name="Zhan B."/>
            <person name="Aroian R.V."/>
            <person name="Pafco B."/>
            <person name="Schwarz E.M."/>
        </authorList>
    </citation>
    <scope>NUCLEOTIDE SEQUENCE [LARGE SCALE GENOMIC DNA]</scope>
    <source>
        <strain evidence="3 4">Aroian</strain>
        <tissue evidence="3">Whole animal</tissue>
    </source>
</reference>
<comment type="caution">
    <text evidence="3">The sequence shown here is derived from an EMBL/GenBank/DDBJ whole genome shotgun (WGS) entry which is preliminary data.</text>
</comment>
<feature type="transmembrane region" description="Helical" evidence="2">
    <location>
        <begin position="12"/>
        <end position="34"/>
    </location>
</feature>
<dbReference type="Gene3D" id="3.30.70.120">
    <property type="match status" value="1"/>
</dbReference>
<evidence type="ECO:0000256" key="2">
    <source>
        <dbReference type="SAM" id="Phobius"/>
    </source>
</evidence>
<dbReference type="PANTHER" id="PTHR23419">
    <property type="entry name" value="DIVALENT CATION TOLERANCE CUTA-RELATED"/>
    <property type="match status" value="1"/>
</dbReference>
<organism evidence="3 4">
    <name type="scientific">Necator americanus</name>
    <name type="common">Human hookworm</name>
    <dbReference type="NCBI Taxonomy" id="51031"/>
    <lineage>
        <taxon>Eukaryota</taxon>
        <taxon>Metazoa</taxon>
        <taxon>Ecdysozoa</taxon>
        <taxon>Nematoda</taxon>
        <taxon>Chromadorea</taxon>
        <taxon>Rhabditida</taxon>
        <taxon>Rhabditina</taxon>
        <taxon>Rhabditomorpha</taxon>
        <taxon>Strongyloidea</taxon>
        <taxon>Ancylostomatidae</taxon>
        <taxon>Bunostominae</taxon>
        <taxon>Necator</taxon>
    </lineage>
</organism>
<gene>
    <name evidence="3" type="primary">Necator_chrII.g8233</name>
    <name evidence="3" type="ORF">RB195_020439</name>
</gene>
<dbReference type="InterPro" id="IPR015867">
    <property type="entry name" value="N-reg_PII/ATP_PRibTrfase_C"/>
</dbReference>
<dbReference type="PANTHER" id="PTHR23419:SF8">
    <property type="entry name" value="FI09726P"/>
    <property type="match status" value="1"/>
</dbReference>
<accession>A0ABR1CKM8</accession>
<evidence type="ECO:0000256" key="1">
    <source>
        <dbReference type="ARBA" id="ARBA00010169"/>
    </source>
</evidence>
<keyword evidence="2" id="KW-0812">Transmembrane</keyword>
<protein>
    <recommendedName>
        <fullName evidence="5">Divalent-cation tolerance protein CutA</fullName>
    </recommendedName>
</protein>
<keyword evidence="4" id="KW-1185">Reference proteome</keyword>
<evidence type="ECO:0000313" key="3">
    <source>
        <dbReference type="EMBL" id="KAK6738327.1"/>
    </source>
</evidence>
<dbReference type="SUPFAM" id="SSF54913">
    <property type="entry name" value="GlnB-like"/>
    <property type="match status" value="1"/>
</dbReference>
<comment type="similarity">
    <text evidence="1">Belongs to the CutA family.</text>
</comment>
<evidence type="ECO:0008006" key="5">
    <source>
        <dbReference type="Google" id="ProtNLM"/>
    </source>
</evidence>
<proteinExistence type="inferred from homology"/>
<dbReference type="EMBL" id="JAVFWL010000002">
    <property type="protein sequence ID" value="KAK6738327.1"/>
    <property type="molecule type" value="Genomic_DNA"/>
</dbReference>
<dbReference type="InterPro" id="IPR011322">
    <property type="entry name" value="N-reg_PII-like_a/b"/>
</dbReference>
<dbReference type="Proteomes" id="UP001303046">
    <property type="component" value="Unassembled WGS sequence"/>
</dbReference>
<keyword evidence="2" id="KW-0472">Membrane</keyword>
<keyword evidence="2" id="KW-1133">Transmembrane helix</keyword>
<name>A0ABR1CKM8_NECAM</name>
<dbReference type="Pfam" id="PF03091">
    <property type="entry name" value="CutA1"/>
    <property type="match status" value="1"/>
</dbReference>